<dbReference type="EMBL" id="NAFI01000166">
    <property type="protein sequence ID" value="OSJ12436.1"/>
    <property type="molecule type" value="Genomic_DNA"/>
</dbReference>
<proteinExistence type="predicted"/>
<comment type="caution">
    <text evidence="1">The sequence shown here is derived from an EMBL/GenBank/DDBJ whole genome shotgun (WGS) entry which is preliminary data.</text>
</comment>
<name>A0A1X3FR05_9BRAD</name>
<sequence>MARPASLPANFWEADPIHPVTDPALLAKLNGKDGRPIADPVLLAKLNGDPSIAADVGKSAAGGAAQGAIGTVGAAGDLRHAASAAADYLGEKLGVSPETVKSVKDGAYNAAQWTLPTTVLSNAPGSGDISHFVGGDRGNRNAVGEVLDYKPQTAAGKFTHTAAEYAPALLGGGEGLISKLATRVLAPAAASEAAGKVAEGTAAEPWARAGGALMSPAILSIGRRAITPLPATAERSALVDTLRNEGIHVTAGQATGSKPLQWAESALSDLPGAGGGAAHTMATQGEQFTGAALRRAGEQAERATPDVIDNAFNRIGNQFETIGARNHLRPDAQLAQDLRASRDEYQNLVGPHARAPVIDNTIADIADQMQRNGGVLTGQQYNAMTSRLARQARDMQNDPQLRNALHGIRDSLDDAFERSLTRAGNTADAAALREARNQYRNLMVVEKAATGAGSAAAEGLISPSQLRNAVVQQDRRGYARGRGDFSDLARAAEAIMKPLPQSGTAPRQYINHLISLLSAGIGGATAGLPGVAAGIAAPAAAGRLLMAPWVQGYLGNQVLGQAGPESGVSRLARTLTAARGASLPPPGQDQLPP</sequence>
<dbReference type="RefSeq" id="WP_085359709.1">
    <property type="nucleotide sequence ID" value="NZ_NAFF01000097.1"/>
</dbReference>
<organism evidence="1 2">
    <name type="scientific">Bradyrhizobium canariense</name>
    <dbReference type="NCBI Taxonomy" id="255045"/>
    <lineage>
        <taxon>Bacteria</taxon>
        <taxon>Pseudomonadati</taxon>
        <taxon>Pseudomonadota</taxon>
        <taxon>Alphaproteobacteria</taxon>
        <taxon>Hyphomicrobiales</taxon>
        <taxon>Nitrobacteraceae</taxon>
        <taxon>Bradyrhizobium</taxon>
    </lineage>
</organism>
<accession>A0A1X3FR05</accession>
<dbReference type="OrthoDB" id="8450344at2"/>
<protein>
    <submittedName>
        <fullName evidence="1">Uncharacterized protein</fullName>
    </submittedName>
</protein>
<evidence type="ECO:0000313" key="2">
    <source>
        <dbReference type="Proteomes" id="UP000193553"/>
    </source>
</evidence>
<gene>
    <name evidence="1" type="ORF">BSZ18_12985</name>
</gene>
<reference evidence="1 2" key="1">
    <citation type="submission" date="2017-03" db="EMBL/GenBank/DDBJ databases">
        <title>Whole genome sequences of fourteen strains of Bradyrhizobium canariense and one strain of Bradyrhizobium japonicum isolated from Lupinus (Papilionoideae: Genisteae) species in Algeria.</title>
        <authorList>
            <person name="Crovadore J."/>
            <person name="Chekireb D."/>
            <person name="Brachmann A."/>
            <person name="Chablais R."/>
            <person name="Cochard B."/>
            <person name="Lefort F."/>
        </authorList>
    </citation>
    <scope>NUCLEOTIDE SEQUENCE [LARGE SCALE GENOMIC DNA]</scope>
    <source>
        <strain evidence="1 2">UBMA195</strain>
    </source>
</reference>
<dbReference type="AlphaFoldDB" id="A0A1X3FR05"/>
<dbReference type="Proteomes" id="UP000193553">
    <property type="component" value="Unassembled WGS sequence"/>
</dbReference>
<evidence type="ECO:0000313" key="1">
    <source>
        <dbReference type="EMBL" id="OSJ12436.1"/>
    </source>
</evidence>